<comment type="caution">
    <text evidence="1">The sequence shown here is derived from an EMBL/GenBank/DDBJ whole genome shotgun (WGS) entry which is preliminary data.</text>
</comment>
<dbReference type="Proteomes" id="UP001291623">
    <property type="component" value="Unassembled WGS sequence"/>
</dbReference>
<proteinExistence type="predicted"/>
<protein>
    <submittedName>
        <fullName evidence="1">Uncharacterized protein</fullName>
    </submittedName>
</protein>
<sequence>MLLTKITVTWVLQRSTSIDLEAFETTVELDVPIIPLYMSLLRPGSLVVRMRQLEDANCCNFHLSSRTDQVSLESQVQQKRESLMHQCDLAEENCSSLHLQVASCAPLEIMVLARTIQEELSVHQVLMLFQMLQNHWIWSPADIAHADDEKYMRTVEDQRIREKSALREKLEGVHLDCESGK</sequence>
<dbReference type="AlphaFoldDB" id="A0AAE1VS63"/>
<accession>A0AAE1VS63</accession>
<evidence type="ECO:0000313" key="2">
    <source>
        <dbReference type="Proteomes" id="UP001291623"/>
    </source>
</evidence>
<keyword evidence="2" id="KW-1185">Reference proteome</keyword>
<reference evidence="1" key="1">
    <citation type="submission" date="2023-12" db="EMBL/GenBank/DDBJ databases">
        <title>Genome assembly of Anisodus tanguticus.</title>
        <authorList>
            <person name="Wang Y.-J."/>
        </authorList>
    </citation>
    <scope>NUCLEOTIDE SEQUENCE</scope>
    <source>
        <strain evidence="1">KB-2021</strain>
        <tissue evidence="1">Leaf</tissue>
    </source>
</reference>
<name>A0AAE1VS63_9SOLA</name>
<organism evidence="1 2">
    <name type="scientific">Anisodus tanguticus</name>
    <dbReference type="NCBI Taxonomy" id="243964"/>
    <lineage>
        <taxon>Eukaryota</taxon>
        <taxon>Viridiplantae</taxon>
        <taxon>Streptophyta</taxon>
        <taxon>Embryophyta</taxon>
        <taxon>Tracheophyta</taxon>
        <taxon>Spermatophyta</taxon>
        <taxon>Magnoliopsida</taxon>
        <taxon>eudicotyledons</taxon>
        <taxon>Gunneridae</taxon>
        <taxon>Pentapetalae</taxon>
        <taxon>asterids</taxon>
        <taxon>lamiids</taxon>
        <taxon>Solanales</taxon>
        <taxon>Solanaceae</taxon>
        <taxon>Solanoideae</taxon>
        <taxon>Hyoscyameae</taxon>
        <taxon>Anisodus</taxon>
    </lineage>
</organism>
<evidence type="ECO:0000313" key="1">
    <source>
        <dbReference type="EMBL" id="KAK4370315.1"/>
    </source>
</evidence>
<dbReference type="EMBL" id="JAVYJV010000005">
    <property type="protein sequence ID" value="KAK4370315.1"/>
    <property type="molecule type" value="Genomic_DNA"/>
</dbReference>
<gene>
    <name evidence="1" type="ORF">RND71_009790</name>
</gene>